<gene>
    <name evidence="1" type="ORF">XAC3562_750018</name>
</gene>
<dbReference type="InterPro" id="IPR054257">
    <property type="entry name" value="DUF6988"/>
</dbReference>
<dbReference type="Pfam" id="PF22491">
    <property type="entry name" value="DUF6988"/>
    <property type="match status" value="1"/>
</dbReference>
<accession>A0A0U5FHK9</accession>
<dbReference type="AlphaFoldDB" id="A0A0U5FHK9"/>
<evidence type="ECO:0000313" key="1">
    <source>
        <dbReference type="EMBL" id="CEG17954.1"/>
    </source>
</evidence>
<reference evidence="1 2" key="1">
    <citation type="submission" date="2014-09" db="EMBL/GenBank/DDBJ databases">
        <authorList>
            <person name="Regsiter A."/>
        </authorList>
    </citation>
    <scope>NUCLEOTIDE SEQUENCE [LARGE SCALE GENOMIC DNA]</scope>
</reference>
<comment type="caution">
    <text evidence="1">The sequence shown here is derived from an EMBL/GenBank/DDBJ whole genome shotgun (WGS) entry which is preliminary data.</text>
</comment>
<name>A0A0U5FHK9_XANCI</name>
<dbReference type="EMBL" id="CCXZ01000172">
    <property type="protein sequence ID" value="CEG17954.1"/>
    <property type="molecule type" value="Genomic_DNA"/>
</dbReference>
<sequence length="178" mass="20125">MHVADRHPDGQRASSGGFQLLRASMDYGRALLFLLETHPIDLPAVALGMHRSQIEQFLRAVFVQFLADDDQFQDFLEEDRGPRKKNEKGKWVAISLKDLAADVETTIARIGQDEEPQKLARTVSNVWDPLCGLVHGGRASGLCIKIRMVRSVPTCRQAFCFRPRSIRWRRQTSALSLP</sequence>
<proteinExistence type="predicted"/>
<protein>
    <submittedName>
        <fullName evidence="1">Uncharacterized protein</fullName>
    </submittedName>
</protein>
<keyword evidence="2" id="KW-1185">Reference proteome</keyword>
<organism evidence="1 2">
    <name type="scientific">Xanthomonas citri pv. citri</name>
    <dbReference type="NCBI Taxonomy" id="611301"/>
    <lineage>
        <taxon>Bacteria</taxon>
        <taxon>Pseudomonadati</taxon>
        <taxon>Pseudomonadota</taxon>
        <taxon>Gammaproteobacteria</taxon>
        <taxon>Lysobacterales</taxon>
        <taxon>Lysobacteraceae</taxon>
        <taxon>Xanthomonas</taxon>
    </lineage>
</organism>
<evidence type="ECO:0000313" key="2">
    <source>
        <dbReference type="Proteomes" id="UP000052230"/>
    </source>
</evidence>
<dbReference type="Proteomes" id="UP000052230">
    <property type="component" value="Unassembled WGS sequence"/>
</dbReference>